<comment type="caution">
    <text evidence="9">The sequence shown here is derived from an EMBL/GenBank/DDBJ whole genome shotgun (WGS) entry which is preliminary data.</text>
</comment>
<evidence type="ECO:0000256" key="2">
    <source>
        <dbReference type="ARBA" id="ARBA00005550"/>
    </source>
</evidence>
<evidence type="ECO:0000313" key="10">
    <source>
        <dbReference type="Proteomes" id="UP000319663"/>
    </source>
</evidence>
<organism evidence="9 10">
    <name type="scientific">Monascus purpureus</name>
    <name type="common">Red mold</name>
    <name type="synonym">Monascus anka</name>
    <dbReference type="NCBI Taxonomy" id="5098"/>
    <lineage>
        <taxon>Eukaryota</taxon>
        <taxon>Fungi</taxon>
        <taxon>Dikarya</taxon>
        <taxon>Ascomycota</taxon>
        <taxon>Pezizomycotina</taxon>
        <taxon>Eurotiomycetes</taxon>
        <taxon>Eurotiomycetidae</taxon>
        <taxon>Eurotiales</taxon>
        <taxon>Aspergillaceae</taxon>
        <taxon>Monascus</taxon>
    </lineage>
</organism>
<evidence type="ECO:0000256" key="4">
    <source>
        <dbReference type="ARBA" id="ARBA00022692"/>
    </source>
</evidence>
<evidence type="ECO:0000256" key="1">
    <source>
        <dbReference type="ARBA" id="ARBA00002489"/>
    </source>
</evidence>
<evidence type="ECO:0000256" key="8">
    <source>
        <dbReference type="SAM" id="MobiDB-lite"/>
    </source>
</evidence>
<keyword evidence="4 7" id="KW-0812">Transmembrane</keyword>
<feature type="transmembrane region" description="Helical" evidence="7">
    <location>
        <begin position="6"/>
        <end position="30"/>
    </location>
</feature>
<reference evidence="9 10" key="1">
    <citation type="submission" date="2019-06" db="EMBL/GenBank/DDBJ databases">
        <title>Wine fermentation using esterase from Monascus purpureus.</title>
        <authorList>
            <person name="Geng C."/>
            <person name="Zhang Y."/>
        </authorList>
    </citation>
    <scope>NUCLEOTIDE SEQUENCE [LARGE SCALE GENOMIC DNA]</scope>
    <source>
        <strain evidence="9">HQ1</strain>
    </source>
</reference>
<comment type="function">
    <text evidence="1 7">Required for growth under high-pressure and low-temperature conditions.</text>
</comment>
<evidence type="ECO:0000256" key="7">
    <source>
        <dbReference type="RuleBase" id="RU367100"/>
    </source>
</evidence>
<evidence type="ECO:0000313" key="9">
    <source>
        <dbReference type="EMBL" id="TQB68488.1"/>
    </source>
</evidence>
<dbReference type="STRING" id="5098.A0A507QJ14"/>
<feature type="compositionally biased region" description="Polar residues" evidence="8">
    <location>
        <begin position="302"/>
        <end position="331"/>
    </location>
</feature>
<accession>A0A507QJ14</accession>
<dbReference type="Proteomes" id="UP000319663">
    <property type="component" value="Unassembled WGS sequence"/>
</dbReference>
<feature type="transmembrane region" description="Helical" evidence="7">
    <location>
        <begin position="42"/>
        <end position="64"/>
    </location>
</feature>
<protein>
    <recommendedName>
        <fullName evidence="3 7">Defect at low temperature protein 1</fullName>
    </recommendedName>
</protein>
<feature type="compositionally biased region" description="Acidic residues" evidence="8">
    <location>
        <begin position="291"/>
        <end position="301"/>
    </location>
</feature>
<feature type="region of interest" description="Disordered" evidence="8">
    <location>
        <begin position="277"/>
        <end position="331"/>
    </location>
</feature>
<gene>
    <name evidence="7" type="primary">DLT1</name>
    <name evidence="9" type="ORF">MPDQ_003382</name>
</gene>
<proteinExistence type="inferred from homology"/>
<dbReference type="AlphaFoldDB" id="A0A507QJ14"/>
<evidence type="ECO:0000256" key="5">
    <source>
        <dbReference type="ARBA" id="ARBA00022989"/>
    </source>
</evidence>
<dbReference type="GO" id="GO:0016020">
    <property type="term" value="C:membrane"/>
    <property type="evidence" value="ECO:0007669"/>
    <property type="project" value="UniProtKB-SubCell"/>
</dbReference>
<dbReference type="OrthoDB" id="4096362at2759"/>
<name>A0A507QJ14_MONPU</name>
<dbReference type="PANTHER" id="PTHR40021:SF1">
    <property type="entry name" value="DEFECT AT LOW TEMPERATURE PROTEIN 1"/>
    <property type="match status" value="1"/>
</dbReference>
<evidence type="ECO:0000256" key="6">
    <source>
        <dbReference type="ARBA" id="ARBA00023136"/>
    </source>
</evidence>
<evidence type="ECO:0000256" key="3">
    <source>
        <dbReference type="ARBA" id="ARBA00021353"/>
    </source>
</evidence>
<comment type="similarity">
    <text evidence="2 7">Belongs to the DLT1 family.</text>
</comment>
<dbReference type="EMBL" id="VIFY01000213">
    <property type="protein sequence ID" value="TQB68488.1"/>
    <property type="molecule type" value="Genomic_DNA"/>
</dbReference>
<sequence length="410" mass="46005">MALNLYIIGNSTAFLILLVAVFCLIIISPVDAIYQCYRTRRLINIFFIAGAYIITFLLALLIYASRILTNRSVLASIPKPWIPVEKEDVGKTVRRLVTEGLETSAIIAYQAKPRNISDEEEEEFADYKALLVDRERPPWGHVEHPGWSSPSSHDLPDLPYRTVIQELPHLIEAKAVSLAPPDPLLPHRFGQPVPDTRVVEVLQRSASMGLRGYIQCLMSLDLISPPELGEEFLSTYELARFSSRELYEAEFRHLMHVFAEILRGMKSLSPEMIEDIRGSSRADSESIIGPSDEEGETDTVDYSESSPTRGRSYSLRRSTTSMDNTWPGNRSVRTVPSAHSLRMQFSSHDHGHARRPNVPRTPSIQSLRRVRTNVSASSGGSVIRLVDTHGPSDLPYVIDVDGRSIRSNRS</sequence>
<keyword evidence="10" id="KW-1185">Reference proteome</keyword>
<dbReference type="PANTHER" id="PTHR40021">
    <property type="entry name" value="DEFECT AT LOW TEMPERATURE PROTEIN 1"/>
    <property type="match status" value="1"/>
</dbReference>
<dbReference type="InterPro" id="IPR038869">
    <property type="entry name" value="DLT1"/>
</dbReference>
<keyword evidence="5 7" id="KW-1133">Transmembrane helix</keyword>
<keyword evidence="6 7" id="KW-0472">Membrane</keyword>
<comment type="subcellular location">
    <subcellularLocation>
        <location evidence="7">Membrane</location>
        <topology evidence="7">Multi-pass membrane protein</topology>
    </subcellularLocation>
</comment>